<accession>A0A6A5VZ12</accession>
<evidence type="ECO:0000313" key="3">
    <source>
        <dbReference type="Proteomes" id="UP000799779"/>
    </source>
</evidence>
<proteinExistence type="predicted"/>
<evidence type="ECO:0000256" key="1">
    <source>
        <dbReference type="SAM" id="MobiDB-lite"/>
    </source>
</evidence>
<dbReference type="AlphaFoldDB" id="A0A6A5VZ12"/>
<organism evidence="2 3">
    <name type="scientific">Amniculicola lignicola CBS 123094</name>
    <dbReference type="NCBI Taxonomy" id="1392246"/>
    <lineage>
        <taxon>Eukaryota</taxon>
        <taxon>Fungi</taxon>
        <taxon>Dikarya</taxon>
        <taxon>Ascomycota</taxon>
        <taxon>Pezizomycotina</taxon>
        <taxon>Dothideomycetes</taxon>
        <taxon>Pleosporomycetidae</taxon>
        <taxon>Pleosporales</taxon>
        <taxon>Amniculicolaceae</taxon>
        <taxon>Amniculicola</taxon>
    </lineage>
</organism>
<keyword evidence="3" id="KW-1185">Reference proteome</keyword>
<sequence>MATAGGSGSGDPDMALVGELLEEIQRHAPAIQARKLLTEHYISVGWLDAALENAKELKKLAPRGDKEVEEFMDTLTKKPEPPAPAATLVPTPKKPGRIGLPASPRPPLKRKPVASAVQLPGNLDSTRQDLAIGYKAMRDKAKGLLVDMLHLQALQKKSGVPQSKNTVKVQAIVDGQPAGSAVKTHAPSSARSAARSIQANPDTALNVTIVDLEDTLAWLREPHGKPSGATDDAIRDTLVKRVRALESALPEEFKHHPEVALMHIEHEYLERNYANDETMLGDEVKDIPRENFWVTEDNYVWDMEELAQAITANSGVMRNPLSRQLFTPKDVRGIVSHAAGKQLAALQVQQHEMSKGVRPDTIDHLDKLGKVLLEDQSADQLASRQAIDEFMAYCATLPELEQKAIDGLRCPAKDTHTGQAYDFTIGEAVRDAKGNRVCFHKTGDFIKQAAVHLRQNRGAPPDPDKCAVM</sequence>
<evidence type="ECO:0000313" key="2">
    <source>
        <dbReference type="EMBL" id="KAF1994157.1"/>
    </source>
</evidence>
<feature type="region of interest" description="Disordered" evidence="1">
    <location>
        <begin position="76"/>
        <end position="112"/>
    </location>
</feature>
<reference evidence="2" key="1">
    <citation type="journal article" date="2020" name="Stud. Mycol.">
        <title>101 Dothideomycetes genomes: a test case for predicting lifestyles and emergence of pathogens.</title>
        <authorList>
            <person name="Haridas S."/>
            <person name="Albert R."/>
            <person name="Binder M."/>
            <person name="Bloem J."/>
            <person name="Labutti K."/>
            <person name="Salamov A."/>
            <person name="Andreopoulos B."/>
            <person name="Baker S."/>
            <person name="Barry K."/>
            <person name="Bills G."/>
            <person name="Bluhm B."/>
            <person name="Cannon C."/>
            <person name="Castanera R."/>
            <person name="Culley D."/>
            <person name="Daum C."/>
            <person name="Ezra D."/>
            <person name="Gonzalez J."/>
            <person name="Henrissat B."/>
            <person name="Kuo A."/>
            <person name="Liang C."/>
            <person name="Lipzen A."/>
            <person name="Lutzoni F."/>
            <person name="Magnuson J."/>
            <person name="Mondo S."/>
            <person name="Nolan M."/>
            <person name="Ohm R."/>
            <person name="Pangilinan J."/>
            <person name="Park H.-J."/>
            <person name="Ramirez L."/>
            <person name="Alfaro M."/>
            <person name="Sun H."/>
            <person name="Tritt A."/>
            <person name="Yoshinaga Y."/>
            <person name="Zwiers L.-H."/>
            <person name="Turgeon B."/>
            <person name="Goodwin S."/>
            <person name="Spatafora J."/>
            <person name="Crous P."/>
            <person name="Grigoriev I."/>
        </authorList>
    </citation>
    <scope>NUCLEOTIDE SEQUENCE</scope>
    <source>
        <strain evidence="2">CBS 123094</strain>
    </source>
</reference>
<dbReference type="OrthoDB" id="5379086at2759"/>
<gene>
    <name evidence="2" type="ORF">P154DRAFT_549193</name>
</gene>
<dbReference type="Proteomes" id="UP000799779">
    <property type="component" value="Unassembled WGS sequence"/>
</dbReference>
<name>A0A6A5VZ12_9PLEO</name>
<protein>
    <submittedName>
        <fullName evidence="2">Uncharacterized protein</fullName>
    </submittedName>
</protein>
<dbReference type="EMBL" id="ML977668">
    <property type="protein sequence ID" value="KAF1994157.1"/>
    <property type="molecule type" value="Genomic_DNA"/>
</dbReference>